<dbReference type="EMBL" id="SJPN01000001">
    <property type="protein sequence ID" value="TWU07873.1"/>
    <property type="molecule type" value="Genomic_DNA"/>
</dbReference>
<dbReference type="Pfam" id="PF07687">
    <property type="entry name" value="M20_dimer"/>
    <property type="match status" value="1"/>
</dbReference>
<evidence type="ECO:0000313" key="8">
    <source>
        <dbReference type="Proteomes" id="UP000320176"/>
    </source>
</evidence>
<dbReference type="Proteomes" id="UP000320176">
    <property type="component" value="Unassembled WGS sequence"/>
</dbReference>
<proteinExistence type="predicted"/>
<comment type="cofactor">
    <cofactor evidence="1">
        <name>Zn(2+)</name>
        <dbReference type="ChEBI" id="CHEBI:29105"/>
    </cofactor>
</comment>
<organism evidence="7 8">
    <name type="scientific">Stieleria varia</name>
    <dbReference type="NCBI Taxonomy" id="2528005"/>
    <lineage>
        <taxon>Bacteria</taxon>
        <taxon>Pseudomonadati</taxon>
        <taxon>Planctomycetota</taxon>
        <taxon>Planctomycetia</taxon>
        <taxon>Pirellulales</taxon>
        <taxon>Pirellulaceae</taxon>
        <taxon>Stieleria</taxon>
    </lineage>
</organism>
<dbReference type="PROSITE" id="PS00759">
    <property type="entry name" value="ARGE_DAPE_CPG2_2"/>
    <property type="match status" value="1"/>
</dbReference>
<dbReference type="PANTHER" id="PTHR43808:SF31">
    <property type="entry name" value="N-ACETYL-L-CITRULLINE DEACETYLASE"/>
    <property type="match status" value="1"/>
</dbReference>
<dbReference type="InterPro" id="IPR002933">
    <property type="entry name" value="Peptidase_M20"/>
</dbReference>
<dbReference type="SUPFAM" id="SSF55031">
    <property type="entry name" value="Bacterial exopeptidase dimerisation domain"/>
    <property type="match status" value="1"/>
</dbReference>
<dbReference type="InterPro" id="IPR001261">
    <property type="entry name" value="ArgE/DapE_CS"/>
</dbReference>
<feature type="domain" description="Peptidase M20 dimerisation" evidence="6">
    <location>
        <begin position="182"/>
        <end position="290"/>
    </location>
</feature>
<gene>
    <name evidence="7" type="primary">argE</name>
    <name evidence="7" type="ORF">Pla52n_04490</name>
</gene>
<dbReference type="EC" id="3.5.1.16" evidence="7"/>
<evidence type="ECO:0000256" key="1">
    <source>
        <dbReference type="ARBA" id="ARBA00001947"/>
    </source>
</evidence>
<keyword evidence="8" id="KW-1185">Reference proteome</keyword>
<protein>
    <submittedName>
        <fullName evidence="7">Acetylornithine deacetylase</fullName>
        <ecNumber evidence="7">3.5.1.16</ecNumber>
    </submittedName>
</protein>
<keyword evidence="2" id="KW-0479">Metal-binding</keyword>
<evidence type="ECO:0000256" key="4">
    <source>
        <dbReference type="ARBA" id="ARBA00022833"/>
    </source>
</evidence>
<comment type="caution">
    <text evidence="7">The sequence shown here is derived from an EMBL/GenBank/DDBJ whole genome shotgun (WGS) entry which is preliminary data.</text>
</comment>
<keyword evidence="3 7" id="KW-0378">Hydrolase</keyword>
<dbReference type="PANTHER" id="PTHR43808">
    <property type="entry name" value="ACETYLORNITHINE DEACETYLASE"/>
    <property type="match status" value="1"/>
</dbReference>
<evidence type="ECO:0000259" key="6">
    <source>
        <dbReference type="Pfam" id="PF07687"/>
    </source>
</evidence>
<dbReference type="GO" id="GO:0008777">
    <property type="term" value="F:acetylornithine deacetylase activity"/>
    <property type="evidence" value="ECO:0007669"/>
    <property type="project" value="UniProtKB-EC"/>
</dbReference>
<sequence>MDLLSECIGRLRRMIAFPSVSNVSNSDITDWIQHDLVQLGFDVERTSYVDGKGQTKCNLIARRGPSSESGGLAYFAHSDVVPAADWTGPGGDPFVPMQHDDRIYGRGACDMKGSLATMLSAASSFDARAQHAPLWIVVTADEEVGFDGANHIVQHSAAYRELVSAQPVSIIGEPTSLGVVHAHKGIAGAKITSRGRAAHSSTRLGANANEAIVPILNTLLELCHKTRQQSEYLHERFDPPDLSWNFGVSDHATAVNITPALSTAWVCFRSMPGIDGRDLLQTLRDQCDELGLSLSEMPGSGPLWTDPEAPCVQAFCELAGGEPKTVCYGTDGGVLTELTRRIVCGPGDIAQAHTSDEWISLDQLQRGIELYSKAITRWCVKPS</sequence>
<dbReference type="Gene3D" id="3.30.70.360">
    <property type="match status" value="1"/>
</dbReference>
<dbReference type="AlphaFoldDB" id="A0A5C6B759"/>
<dbReference type="Pfam" id="PF01546">
    <property type="entry name" value="Peptidase_M20"/>
    <property type="match status" value="1"/>
</dbReference>
<evidence type="ECO:0000256" key="3">
    <source>
        <dbReference type="ARBA" id="ARBA00022801"/>
    </source>
</evidence>
<evidence type="ECO:0000313" key="7">
    <source>
        <dbReference type="EMBL" id="TWU07873.1"/>
    </source>
</evidence>
<dbReference type="InterPro" id="IPR050072">
    <property type="entry name" value="Peptidase_M20A"/>
</dbReference>
<keyword evidence="5" id="KW-0170">Cobalt</keyword>
<dbReference type="InterPro" id="IPR011650">
    <property type="entry name" value="Peptidase_M20_dimer"/>
</dbReference>
<dbReference type="RefSeq" id="WP_231741634.1">
    <property type="nucleotide sequence ID" value="NZ_CP151726.1"/>
</dbReference>
<evidence type="ECO:0000256" key="2">
    <source>
        <dbReference type="ARBA" id="ARBA00022723"/>
    </source>
</evidence>
<dbReference type="CDD" id="cd03894">
    <property type="entry name" value="M20_ArgE"/>
    <property type="match status" value="1"/>
</dbReference>
<evidence type="ECO:0000256" key="5">
    <source>
        <dbReference type="ARBA" id="ARBA00023285"/>
    </source>
</evidence>
<accession>A0A5C6B759</accession>
<keyword evidence="4" id="KW-0862">Zinc</keyword>
<dbReference type="Gene3D" id="3.40.630.10">
    <property type="entry name" value="Zn peptidases"/>
    <property type="match status" value="1"/>
</dbReference>
<dbReference type="GO" id="GO:0006526">
    <property type="term" value="P:L-arginine biosynthetic process"/>
    <property type="evidence" value="ECO:0007669"/>
    <property type="project" value="TreeGrafter"/>
</dbReference>
<reference evidence="7 8" key="1">
    <citation type="submission" date="2019-02" db="EMBL/GenBank/DDBJ databases">
        <title>Deep-cultivation of Planctomycetes and their phenomic and genomic characterization uncovers novel biology.</title>
        <authorList>
            <person name="Wiegand S."/>
            <person name="Jogler M."/>
            <person name="Boedeker C."/>
            <person name="Pinto D."/>
            <person name="Vollmers J."/>
            <person name="Rivas-Marin E."/>
            <person name="Kohn T."/>
            <person name="Peeters S.H."/>
            <person name="Heuer A."/>
            <person name="Rast P."/>
            <person name="Oberbeckmann S."/>
            <person name="Bunk B."/>
            <person name="Jeske O."/>
            <person name="Meyerdierks A."/>
            <person name="Storesund J.E."/>
            <person name="Kallscheuer N."/>
            <person name="Luecker S."/>
            <person name="Lage O.M."/>
            <person name="Pohl T."/>
            <person name="Merkel B.J."/>
            <person name="Hornburger P."/>
            <person name="Mueller R.-W."/>
            <person name="Bruemmer F."/>
            <person name="Labrenz M."/>
            <person name="Spormann A.M."/>
            <person name="Op Den Camp H."/>
            <person name="Overmann J."/>
            <person name="Amann R."/>
            <person name="Jetten M.S.M."/>
            <person name="Mascher T."/>
            <person name="Medema M.H."/>
            <person name="Devos D.P."/>
            <person name="Kaster A.-K."/>
            <person name="Ovreas L."/>
            <person name="Rohde M."/>
            <person name="Galperin M.Y."/>
            <person name="Jogler C."/>
        </authorList>
    </citation>
    <scope>NUCLEOTIDE SEQUENCE [LARGE SCALE GENOMIC DNA]</scope>
    <source>
        <strain evidence="7 8">Pla52n</strain>
    </source>
</reference>
<dbReference type="SUPFAM" id="SSF53187">
    <property type="entry name" value="Zn-dependent exopeptidases"/>
    <property type="match status" value="1"/>
</dbReference>
<name>A0A5C6B759_9BACT</name>
<dbReference type="GO" id="GO:0046872">
    <property type="term" value="F:metal ion binding"/>
    <property type="evidence" value="ECO:0007669"/>
    <property type="project" value="UniProtKB-KW"/>
</dbReference>
<dbReference type="InterPro" id="IPR036264">
    <property type="entry name" value="Bact_exopeptidase_dim_dom"/>
</dbReference>